<dbReference type="EMBL" id="LR797375">
    <property type="protein sequence ID" value="CAB4211521.1"/>
    <property type="molecule type" value="Genomic_DNA"/>
</dbReference>
<accession>A0A6J5SCW9</accession>
<dbReference type="EMBL" id="LR797272">
    <property type="protein sequence ID" value="CAB4198596.1"/>
    <property type="molecule type" value="Genomic_DNA"/>
</dbReference>
<evidence type="ECO:0000313" key="2">
    <source>
        <dbReference type="EMBL" id="CAB4182193.1"/>
    </source>
</evidence>
<evidence type="ECO:0000313" key="5">
    <source>
        <dbReference type="EMBL" id="CAB5238634.1"/>
    </source>
</evidence>
<sequence>MKIRLRKDGTWENVYDDGSSDQEFTELSNEMLIKMQSKRLQEITSDYLEQAVEASGYRDAKLVIDHIRGL</sequence>
<dbReference type="EMBL" id="LR797019">
    <property type="protein sequence ID" value="CAB4182193.1"/>
    <property type="molecule type" value="Genomic_DNA"/>
</dbReference>
<gene>
    <name evidence="2" type="ORF">UFOVP1066_170</name>
    <name evidence="3" type="ORF">UFOVP1315_167</name>
    <name evidence="4" type="ORF">UFOVP1421_128</name>
    <name evidence="5" type="ORF">UFOVP1525_138</name>
    <name evidence="1" type="ORF">UFOVP909_101</name>
</gene>
<evidence type="ECO:0000313" key="1">
    <source>
        <dbReference type="EMBL" id="CAB4170629.1"/>
    </source>
</evidence>
<dbReference type="EMBL" id="LR798454">
    <property type="protein sequence ID" value="CAB5238634.1"/>
    <property type="molecule type" value="Genomic_DNA"/>
</dbReference>
<proteinExistence type="predicted"/>
<reference evidence="4" key="1">
    <citation type="submission" date="2020-05" db="EMBL/GenBank/DDBJ databases">
        <authorList>
            <person name="Chiriac C."/>
            <person name="Salcher M."/>
            <person name="Ghai R."/>
            <person name="Kavagutti S V."/>
        </authorList>
    </citation>
    <scope>NUCLEOTIDE SEQUENCE</scope>
</reference>
<evidence type="ECO:0000313" key="4">
    <source>
        <dbReference type="EMBL" id="CAB4211521.1"/>
    </source>
</evidence>
<name>A0A6J5SCW9_9CAUD</name>
<dbReference type="EMBL" id="LR796861">
    <property type="protein sequence ID" value="CAB4170629.1"/>
    <property type="molecule type" value="Genomic_DNA"/>
</dbReference>
<protein>
    <submittedName>
        <fullName evidence="4">Uncharacterized protein</fullName>
    </submittedName>
</protein>
<organism evidence="4">
    <name type="scientific">uncultured Caudovirales phage</name>
    <dbReference type="NCBI Taxonomy" id="2100421"/>
    <lineage>
        <taxon>Viruses</taxon>
        <taxon>Duplodnaviria</taxon>
        <taxon>Heunggongvirae</taxon>
        <taxon>Uroviricota</taxon>
        <taxon>Caudoviricetes</taxon>
        <taxon>Peduoviridae</taxon>
        <taxon>Maltschvirus</taxon>
        <taxon>Maltschvirus maltsch</taxon>
    </lineage>
</organism>
<evidence type="ECO:0000313" key="3">
    <source>
        <dbReference type="EMBL" id="CAB4198596.1"/>
    </source>
</evidence>